<feature type="region of interest" description="Disordered" evidence="1">
    <location>
        <begin position="518"/>
        <end position="608"/>
    </location>
</feature>
<evidence type="ECO:0008006" key="4">
    <source>
        <dbReference type="Google" id="ProtNLM"/>
    </source>
</evidence>
<protein>
    <recommendedName>
        <fullName evidence="4">PH domain-containing protein</fullName>
    </recommendedName>
</protein>
<evidence type="ECO:0000313" key="3">
    <source>
        <dbReference type="Proteomes" id="UP000182658"/>
    </source>
</evidence>
<evidence type="ECO:0000256" key="1">
    <source>
        <dbReference type="SAM" id="MobiDB-lite"/>
    </source>
</evidence>
<feature type="compositionally biased region" description="Polar residues" evidence="1">
    <location>
        <begin position="440"/>
        <end position="456"/>
    </location>
</feature>
<proteinExistence type="predicted"/>
<gene>
    <name evidence="2" type="ORF">CONLIGDRAFT_571009</name>
</gene>
<feature type="compositionally biased region" description="Low complexity" evidence="1">
    <location>
        <begin position="566"/>
        <end position="576"/>
    </location>
</feature>
<feature type="non-terminal residue" evidence="2">
    <location>
        <position position="608"/>
    </location>
</feature>
<dbReference type="InParanoid" id="A0A1J7JGF0"/>
<feature type="region of interest" description="Disordered" evidence="1">
    <location>
        <begin position="440"/>
        <end position="463"/>
    </location>
</feature>
<feature type="compositionally biased region" description="Polar residues" evidence="1">
    <location>
        <begin position="412"/>
        <end position="424"/>
    </location>
</feature>
<evidence type="ECO:0000313" key="2">
    <source>
        <dbReference type="EMBL" id="OIW32433.1"/>
    </source>
</evidence>
<dbReference type="Proteomes" id="UP000182658">
    <property type="component" value="Unassembled WGS sequence"/>
</dbReference>
<feature type="compositionally biased region" description="Polar residues" evidence="1">
    <location>
        <begin position="521"/>
        <end position="537"/>
    </location>
</feature>
<dbReference type="OrthoDB" id="1749473at2759"/>
<feature type="region of interest" description="Disordered" evidence="1">
    <location>
        <begin position="59"/>
        <end position="81"/>
    </location>
</feature>
<dbReference type="STRING" id="1408157.A0A1J7JGF0"/>
<keyword evidence="3" id="KW-1185">Reference proteome</keyword>
<dbReference type="EMBL" id="KV875095">
    <property type="protein sequence ID" value="OIW32433.1"/>
    <property type="molecule type" value="Genomic_DNA"/>
</dbReference>
<name>A0A1J7JGF0_9PEZI</name>
<sequence length="608" mass="66363">MVGSSDPALGLIDIQHHAAHTRRLRPTDLDITTSHEKRIPLRPEKLNRRESRLGLRNIFSRQKAASDEDVSPAKDIPGRSGGIRASVAQFSNWPYSLNGHKSEITLPFLGQPSQLRPKTPPRSDHLNHKKSASAVKALPSPKSSQRAAWDPPPLFQAYPQAIRHVQLPACTLSAEAIIRLYGGKGSSSLRDGFATTVAEDAAGDKTEKTKKRHRRNTSASSFKGEWTTKIYVLVTSGYLLQYAGEGSFDRLPEKMLHLGKDSAAFASDVIPGRHWVLQVSSVMDPDGPAAPHSTSIFARLPFRGVEKKQTSDFLMVFESAEDMEGWIVVLRREIEALGGKKSLSETGKPKLDDKILHLKAQPSQRTLVVRDPDRFSKVLPQDISWDHPETLANPGIRLSAAASDVTRDQSFDDTSTASGVSQDGRQLDGLRDSTHRLSYMSSGQRTVVTSAGSSPAGSPIRDSFACQLEDSPARDSLHEGQSWPRPRPNASAILDRRQSMQAVNHLAEMRVASNAPRPLSTAYSTSWQTPSSVSYGTPTPPTIPNFSVPHSVGKRFSLSMQPPPSTTSSSSISMQQDLGVARPSRRPPPTAISINPRPLSLVVDQPSP</sequence>
<feature type="region of interest" description="Disordered" evidence="1">
    <location>
        <begin position="109"/>
        <end position="150"/>
    </location>
</feature>
<dbReference type="AlphaFoldDB" id="A0A1J7JGF0"/>
<accession>A0A1J7JGF0</accession>
<reference evidence="2 3" key="1">
    <citation type="submission" date="2016-10" db="EMBL/GenBank/DDBJ databases">
        <title>Draft genome sequence of Coniochaeta ligniaria NRRL30616, a lignocellulolytic fungus for bioabatement of inhibitors in plant biomass hydrolysates.</title>
        <authorList>
            <consortium name="DOE Joint Genome Institute"/>
            <person name="Jimenez D.J."/>
            <person name="Hector R.E."/>
            <person name="Riley R."/>
            <person name="Sun H."/>
            <person name="Grigoriev I.V."/>
            <person name="Van Elsas J.D."/>
            <person name="Nichols N.N."/>
        </authorList>
    </citation>
    <scope>NUCLEOTIDE SEQUENCE [LARGE SCALE GENOMIC DNA]</scope>
    <source>
        <strain evidence="2 3">NRRL 30616</strain>
    </source>
</reference>
<feature type="region of interest" description="Disordered" evidence="1">
    <location>
        <begin position="403"/>
        <end position="428"/>
    </location>
</feature>
<organism evidence="2 3">
    <name type="scientific">Coniochaeta ligniaria NRRL 30616</name>
    <dbReference type="NCBI Taxonomy" id="1408157"/>
    <lineage>
        <taxon>Eukaryota</taxon>
        <taxon>Fungi</taxon>
        <taxon>Dikarya</taxon>
        <taxon>Ascomycota</taxon>
        <taxon>Pezizomycotina</taxon>
        <taxon>Sordariomycetes</taxon>
        <taxon>Sordariomycetidae</taxon>
        <taxon>Coniochaetales</taxon>
        <taxon>Coniochaetaceae</taxon>
        <taxon>Coniochaeta</taxon>
    </lineage>
</organism>